<evidence type="ECO:0000256" key="3">
    <source>
        <dbReference type="ARBA" id="ARBA00022837"/>
    </source>
</evidence>
<dbReference type="AlphaFoldDB" id="A0A087T887"/>
<dbReference type="Pfam" id="PF13499">
    <property type="entry name" value="EF-hand_7"/>
    <property type="match status" value="1"/>
</dbReference>
<evidence type="ECO:0000259" key="5">
    <source>
        <dbReference type="PROSITE" id="PS50222"/>
    </source>
</evidence>
<evidence type="ECO:0000256" key="2">
    <source>
        <dbReference type="ARBA" id="ARBA00022737"/>
    </source>
</evidence>
<dbReference type="InterPro" id="IPR011992">
    <property type="entry name" value="EF-hand-dom_pair"/>
</dbReference>
<dbReference type="InterPro" id="IPR051433">
    <property type="entry name" value="CIBP"/>
</dbReference>
<name>A0A087T887_STEMI</name>
<reference evidence="6 7" key="1">
    <citation type="submission" date="2013-11" db="EMBL/GenBank/DDBJ databases">
        <title>Genome sequencing of Stegodyphus mimosarum.</title>
        <authorList>
            <person name="Bechsgaard J."/>
        </authorList>
    </citation>
    <scope>NUCLEOTIDE SEQUENCE [LARGE SCALE GENOMIC DNA]</scope>
</reference>
<protein>
    <submittedName>
        <fullName evidence="6">Calcium and integrin-binding protein 1</fullName>
    </submittedName>
</protein>
<dbReference type="EMBL" id="KK113906">
    <property type="protein sequence ID" value="KFM61326.1"/>
    <property type="molecule type" value="Genomic_DNA"/>
</dbReference>
<dbReference type="PROSITE" id="PS00018">
    <property type="entry name" value="EF_HAND_1"/>
    <property type="match status" value="2"/>
</dbReference>
<dbReference type="SMART" id="SM00054">
    <property type="entry name" value="EFh"/>
    <property type="match status" value="2"/>
</dbReference>
<dbReference type="PANTHER" id="PTHR45791:SF1">
    <property type="entry name" value="CALCIUM AND INTEGRIN BINDING FAMILY MEMBER 1"/>
    <property type="match status" value="1"/>
</dbReference>
<feature type="non-terminal residue" evidence="6">
    <location>
        <position position="117"/>
    </location>
</feature>
<keyword evidence="7" id="KW-1185">Reference proteome</keyword>
<keyword evidence="2" id="KW-0677">Repeat</keyword>
<evidence type="ECO:0000256" key="4">
    <source>
        <dbReference type="ARBA" id="ARBA00022842"/>
    </source>
</evidence>
<evidence type="ECO:0000313" key="6">
    <source>
        <dbReference type="EMBL" id="KFM61326.1"/>
    </source>
</evidence>
<dbReference type="OMA" id="YMITRAP"/>
<keyword evidence="6" id="KW-0401">Integrin</keyword>
<organism evidence="6 7">
    <name type="scientific">Stegodyphus mimosarum</name>
    <name type="common">African social velvet spider</name>
    <dbReference type="NCBI Taxonomy" id="407821"/>
    <lineage>
        <taxon>Eukaryota</taxon>
        <taxon>Metazoa</taxon>
        <taxon>Ecdysozoa</taxon>
        <taxon>Arthropoda</taxon>
        <taxon>Chelicerata</taxon>
        <taxon>Arachnida</taxon>
        <taxon>Araneae</taxon>
        <taxon>Araneomorphae</taxon>
        <taxon>Entelegynae</taxon>
        <taxon>Eresoidea</taxon>
        <taxon>Eresidae</taxon>
        <taxon>Stegodyphus</taxon>
    </lineage>
</organism>
<feature type="domain" description="EF-hand" evidence="5">
    <location>
        <begin position="30"/>
        <end position="65"/>
    </location>
</feature>
<dbReference type="GO" id="GO:0000287">
    <property type="term" value="F:magnesium ion binding"/>
    <property type="evidence" value="ECO:0007669"/>
    <property type="project" value="TreeGrafter"/>
</dbReference>
<dbReference type="InterPro" id="IPR002048">
    <property type="entry name" value="EF_hand_dom"/>
</dbReference>
<evidence type="ECO:0000313" key="7">
    <source>
        <dbReference type="Proteomes" id="UP000054359"/>
    </source>
</evidence>
<sequence length="117" mass="13452">MIKVFATSVEGYLTFEDYLDMLSVFSERAPMSLKAEYAFKIYDFDGDDLISMDDLEELLTRLLGTESYDIPEHDIQEVLKTVLKDGDIDEDGNIAFTEFSHVLQRVSDFMKSFVITL</sequence>
<dbReference type="STRING" id="407821.A0A087T887"/>
<keyword evidence="4" id="KW-0460">Magnesium</keyword>
<keyword evidence="1" id="KW-0479">Metal-binding</keyword>
<keyword evidence="3" id="KW-0106">Calcium</keyword>
<evidence type="ECO:0000256" key="1">
    <source>
        <dbReference type="ARBA" id="ARBA00022723"/>
    </source>
</evidence>
<dbReference type="Gene3D" id="1.10.238.10">
    <property type="entry name" value="EF-hand"/>
    <property type="match status" value="2"/>
</dbReference>
<dbReference type="InterPro" id="IPR018247">
    <property type="entry name" value="EF_Hand_1_Ca_BS"/>
</dbReference>
<dbReference type="SUPFAM" id="SSF47473">
    <property type="entry name" value="EF-hand"/>
    <property type="match status" value="1"/>
</dbReference>
<dbReference type="PROSITE" id="PS50222">
    <property type="entry name" value="EF_HAND_2"/>
    <property type="match status" value="2"/>
</dbReference>
<dbReference type="Proteomes" id="UP000054359">
    <property type="component" value="Unassembled WGS sequence"/>
</dbReference>
<dbReference type="GO" id="GO:0007229">
    <property type="term" value="P:integrin-mediated signaling pathway"/>
    <property type="evidence" value="ECO:0007669"/>
    <property type="project" value="UniProtKB-KW"/>
</dbReference>
<dbReference type="PANTHER" id="PTHR45791">
    <property type="entry name" value="CALCIUM AND INTEGRIN BINDING FAMILY MEMBER 2"/>
    <property type="match status" value="1"/>
</dbReference>
<accession>A0A087T887</accession>
<feature type="domain" description="EF-hand" evidence="5">
    <location>
        <begin position="74"/>
        <end position="109"/>
    </location>
</feature>
<gene>
    <name evidence="6" type="ORF">X975_12387</name>
</gene>
<dbReference type="FunFam" id="1.10.238.10:FF:000035">
    <property type="entry name" value="Calcium and integrin-binding family member 2"/>
    <property type="match status" value="1"/>
</dbReference>
<proteinExistence type="predicted"/>
<dbReference type="GO" id="GO:0005509">
    <property type="term" value="F:calcium ion binding"/>
    <property type="evidence" value="ECO:0007669"/>
    <property type="project" value="InterPro"/>
</dbReference>
<dbReference type="OrthoDB" id="114727at2759"/>